<dbReference type="Proteomes" id="UP000187406">
    <property type="component" value="Unassembled WGS sequence"/>
</dbReference>
<evidence type="ECO:0000256" key="1">
    <source>
        <dbReference type="SAM" id="Phobius"/>
    </source>
</evidence>
<accession>A0A1Q3BVD2</accession>
<evidence type="ECO:0000313" key="2">
    <source>
        <dbReference type="EMBL" id="GAV71940.1"/>
    </source>
</evidence>
<dbReference type="STRING" id="3775.A0A1Q3BVD2"/>
<gene>
    <name evidence="2" type="ORF">CFOL_v3_15429</name>
</gene>
<keyword evidence="3" id="KW-1185">Reference proteome</keyword>
<feature type="transmembrane region" description="Helical" evidence="1">
    <location>
        <begin position="90"/>
        <end position="111"/>
    </location>
</feature>
<sequence length="239" mass="28100">MGNIIASFVSGLTKAIGNLFGSPLDFLAGKSCSSVCGPTWDLICYIDNFCVANLLKMVAVLVLLYIILLFFYLLHKVGIYKCVGHSLCKILWACMTSWFSIWKICCTFLWFKLTMVKKRNRIDRRDFDQELSTSEEEFNDDHKSFSYHVPRYRTMDMGMSPSHRWRDHRESLLRKSLRPRSYHVQVGIGRDSSIHGYRRNSIKHRRHVHDFRVTHTSKFVQKSRKYRGGIDGSRRWSRF</sequence>
<evidence type="ECO:0000313" key="3">
    <source>
        <dbReference type="Proteomes" id="UP000187406"/>
    </source>
</evidence>
<keyword evidence="1" id="KW-0472">Membrane</keyword>
<reference evidence="3" key="1">
    <citation type="submission" date="2016-04" db="EMBL/GenBank/DDBJ databases">
        <title>Cephalotus genome sequencing.</title>
        <authorList>
            <person name="Fukushima K."/>
            <person name="Hasebe M."/>
            <person name="Fang X."/>
        </authorList>
    </citation>
    <scope>NUCLEOTIDE SEQUENCE [LARGE SCALE GENOMIC DNA]</scope>
    <source>
        <strain evidence="3">cv. St1</strain>
    </source>
</reference>
<proteinExistence type="predicted"/>
<organism evidence="2 3">
    <name type="scientific">Cephalotus follicularis</name>
    <name type="common">Albany pitcher plant</name>
    <dbReference type="NCBI Taxonomy" id="3775"/>
    <lineage>
        <taxon>Eukaryota</taxon>
        <taxon>Viridiplantae</taxon>
        <taxon>Streptophyta</taxon>
        <taxon>Embryophyta</taxon>
        <taxon>Tracheophyta</taxon>
        <taxon>Spermatophyta</taxon>
        <taxon>Magnoliopsida</taxon>
        <taxon>eudicotyledons</taxon>
        <taxon>Gunneridae</taxon>
        <taxon>Pentapetalae</taxon>
        <taxon>rosids</taxon>
        <taxon>fabids</taxon>
        <taxon>Oxalidales</taxon>
        <taxon>Cephalotaceae</taxon>
        <taxon>Cephalotus</taxon>
    </lineage>
</organism>
<keyword evidence="1" id="KW-1133">Transmembrane helix</keyword>
<feature type="transmembrane region" description="Helical" evidence="1">
    <location>
        <begin position="54"/>
        <end position="74"/>
    </location>
</feature>
<dbReference type="InParanoid" id="A0A1Q3BVD2"/>
<dbReference type="AlphaFoldDB" id="A0A1Q3BVD2"/>
<protein>
    <submittedName>
        <fullName evidence="2">Uncharacterized protein</fullName>
    </submittedName>
</protein>
<keyword evidence="1" id="KW-0812">Transmembrane</keyword>
<name>A0A1Q3BVD2_CEPFO</name>
<dbReference type="EMBL" id="BDDD01000953">
    <property type="protein sequence ID" value="GAV71940.1"/>
    <property type="molecule type" value="Genomic_DNA"/>
</dbReference>
<dbReference type="OrthoDB" id="1916120at2759"/>
<dbReference type="PANTHER" id="PTHR35278:SF1">
    <property type="entry name" value="F8K7.16"/>
    <property type="match status" value="1"/>
</dbReference>
<dbReference type="PANTHER" id="PTHR35278">
    <property type="entry name" value="TRANSMEMBRANE PROTEIN-RELATED"/>
    <property type="match status" value="1"/>
</dbReference>
<comment type="caution">
    <text evidence="2">The sequence shown here is derived from an EMBL/GenBank/DDBJ whole genome shotgun (WGS) entry which is preliminary data.</text>
</comment>